<feature type="domain" description="FHA" evidence="1">
    <location>
        <begin position="118"/>
        <end position="173"/>
    </location>
</feature>
<proteinExistence type="predicted"/>
<dbReference type="RefSeq" id="WP_012507845.1">
    <property type="nucleotide sequence ID" value="NC_011060.1"/>
</dbReference>
<dbReference type="InterPro" id="IPR008984">
    <property type="entry name" value="SMAD_FHA_dom_sf"/>
</dbReference>
<dbReference type="CDD" id="cd00060">
    <property type="entry name" value="FHA"/>
    <property type="match status" value="1"/>
</dbReference>
<gene>
    <name evidence="2" type="ordered locus">Ppha_1070</name>
</gene>
<dbReference type="Gene3D" id="2.60.200.20">
    <property type="match status" value="1"/>
</dbReference>
<accession>B4SG40</accession>
<evidence type="ECO:0000259" key="1">
    <source>
        <dbReference type="PROSITE" id="PS50006"/>
    </source>
</evidence>
<dbReference type="eggNOG" id="COG1716">
    <property type="taxonomic scope" value="Bacteria"/>
</dbReference>
<dbReference type="Pfam" id="PF00498">
    <property type="entry name" value="FHA"/>
    <property type="match status" value="1"/>
</dbReference>
<keyword evidence="3" id="KW-1185">Reference proteome</keyword>
<organism evidence="2 3">
    <name type="scientific">Pelodictyon phaeoclathratiforme (strain DSM 5477 / BU-1)</name>
    <dbReference type="NCBI Taxonomy" id="324925"/>
    <lineage>
        <taxon>Bacteria</taxon>
        <taxon>Pseudomonadati</taxon>
        <taxon>Chlorobiota</taxon>
        <taxon>Chlorobiia</taxon>
        <taxon>Chlorobiales</taxon>
        <taxon>Chlorobiaceae</taxon>
        <taxon>Chlorobium/Pelodictyon group</taxon>
        <taxon>Pelodictyon</taxon>
    </lineage>
</organism>
<reference evidence="2 3" key="1">
    <citation type="submission" date="2008-06" db="EMBL/GenBank/DDBJ databases">
        <title>Complete sequence of Pelodictyon phaeoclathratiforme BU-1.</title>
        <authorList>
            <consortium name="US DOE Joint Genome Institute"/>
            <person name="Lucas S."/>
            <person name="Copeland A."/>
            <person name="Lapidus A."/>
            <person name="Glavina del Rio T."/>
            <person name="Dalin E."/>
            <person name="Tice H."/>
            <person name="Bruce D."/>
            <person name="Goodwin L."/>
            <person name="Pitluck S."/>
            <person name="Schmutz J."/>
            <person name="Larimer F."/>
            <person name="Land M."/>
            <person name="Hauser L."/>
            <person name="Kyrpides N."/>
            <person name="Mikhailova N."/>
            <person name="Liu Z."/>
            <person name="Li T."/>
            <person name="Zhao F."/>
            <person name="Overmann J."/>
            <person name="Bryant D.A."/>
            <person name="Richardson P."/>
        </authorList>
    </citation>
    <scope>NUCLEOTIDE SEQUENCE [LARGE SCALE GENOMIC DNA]</scope>
    <source>
        <strain evidence="3">DSM 5477 / BU-1</strain>
    </source>
</reference>
<evidence type="ECO:0000313" key="3">
    <source>
        <dbReference type="Proteomes" id="UP000002724"/>
    </source>
</evidence>
<dbReference type="SUPFAM" id="SSF49879">
    <property type="entry name" value="SMAD/FHA domain"/>
    <property type="match status" value="1"/>
</dbReference>
<dbReference type="SMART" id="SM00240">
    <property type="entry name" value="FHA"/>
    <property type="match status" value="1"/>
</dbReference>
<dbReference type="PROSITE" id="PS50006">
    <property type="entry name" value="FHA_DOMAIN"/>
    <property type="match status" value="1"/>
</dbReference>
<dbReference type="EMBL" id="CP001110">
    <property type="protein sequence ID" value="ACF43351.1"/>
    <property type="molecule type" value="Genomic_DNA"/>
</dbReference>
<dbReference type="KEGG" id="pph:Ppha_1070"/>
<dbReference type="AlphaFoldDB" id="B4SG40"/>
<dbReference type="InterPro" id="IPR000253">
    <property type="entry name" value="FHA_dom"/>
</dbReference>
<sequence>MSTITKCVNGHQYDAEKFNECPYCPKTSLLNDPTLINKTANIMHKTVVIDKTVSSGPEKTRVSSSQGAIHDTFVTTGNTAGAQQGTKILGVTDAADERKIVGYLVTYDLEKRGKSFELLEGRNLVGSDRSCDIVIENLPGISGKHLTILYRKNRFLFKDELSTNGTYIDGEMQSEGYLDKECVITIGGVRMYFIMVPFHLPLQ</sequence>
<dbReference type="Proteomes" id="UP000002724">
    <property type="component" value="Chromosome"/>
</dbReference>
<dbReference type="STRING" id="324925.Ppha_1070"/>
<protein>
    <submittedName>
        <fullName evidence="2">FHA domain containing protein</fullName>
    </submittedName>
</protein>
<dbReference type="HOGENOM" id="CLU_094173_1_0_10"/>
<name>B4SG40_PELPB</name>
<dbReference type="OrthoDB" id="949044at2"/>
<evidence type="ECO:0000313" key="2">
    <source>
        <dbReference type="EMBL" id="ACF43351.1"/>
    </source>
</evidence>